<evidence type="ECO:0000313" key="2">
    <source>
        <dbReference type="EMBL" id="MVM35246.1"/>
    </source>
</evidence>
<dbReference type="Gene3D" id="3.90.75.20">
    <property type="match status" value="1"/>
</dbReference>
<keyword evidence="3" id="KW-1185">Reference proteome</keyword>
<proteinExistence type="predicted"/>
<sequence>MNTVQMYTGKGNYIPLIRQKAKKTPRITLQLYKRQVPIPVDLAIEIWRPVVGFEGRYQVSSKGRVRSLPQFVKGRILKTRIINTGYERTVLYDGATQRHLLVHRLVAMAFIPNPLGLPQVNHKDSNRRNNTWANLEWVTLQENIDHAVKNNPGFGGKPKVTPAHIVNRIISDYYTQPRQFTIEQLSLTYRLSIDGVKKILRQHSKSNRHSQKTLLGIISDYRTRKAIGLTTAMIAQRYGLSENAIRKILARANRNVHQATPLTSQASTSHE</sequence>
<dbReference type="GO" id="GO:0016788">
    <property type="term" value="F:hydrolase activity, acting on ester bonds"/>
    <property type="evidence" value="ECO:0007669"/>
    <property type="project" value="InterPro"/>
</dbReference>
<dbReference type="AlphaFoldDB" id="A0A7K1SNT2"/>
<feature type="domain" description="HNH nuclease" evidence="1">
    <location>
        <begin position="96"/>
        <end position="144"/>
    </location>
</feature>
<accession>A0A7K1SNT2</accession>
<comment type="caution">
    <text evidence="2">The sequence shown here is derived from an EMBL/GenBank/DDBJ whole genome shotgun (WGS) entry which is preliminary data.</text>
</comment>
<name>A0A7K1SNT2_9BACT</name>
<reference evidence="2 3" key="1">
    <citation type="submission" date="2019-12" db="EMBL/GenBank/DDBJ databases">
        <title>Spirosoma sp. HMF4905 genome sequencing and assembly.</title>
        <authorList>
            <person name="Kang H."/>
            <person name="Cha I."/>
            <person name="Kim H."/>
            <person name="Joh K."/>
        </authorList>
    </citation>
    <scope>NUCLEOTIDE SEQUENCE [LARGE SCALE GENOMIC DNA]</scope>
    <source>
        <strain evidence="2 3">HMF4905</strain>
    </source>
</reference>
<evidence type="ECO:0000259" key="1">
    <source>
        <dbReference type="SMART" id="SM00507"/>
    </source>
</evidence>
<dbReference type="RefSeq" id="WP_157590053.1">
    <property type="nucleotide sequence ID" value="NZ_WPIN01000021.1"/>
</dbReference>
<gene>
    <name evidence="2" type="ORF">GO755_34815</name>
</gene>
<dbReference type="InterPro" id="IPR044925">
    <property type="entry name" value="His-Me_finger_sf"/>
</dbReference>
<dbReference type="SMART" id="SM00507">
    <property type="entry name" value="HNHc"/>
    <property type="match status" value="1"/>
</dbReference>
<dbReference type="Pfam" id="PF13392">
    <property type="entry name" value="HNH_3"/>
    <property type="match status" value="1"/>
</dbReference>
<protein>
    <recommendedName>
        <fullName evidence="1">HNH nuclease domain-containing protein</fullName>
    </recommendedName>
</protein>
<dbReference type="EMBL" id="WPIN01000021">
    <property type="protein sequence ID" value="MVM35246.1"/>
    <property type="molecule type" value="Genomic_DNA"/>
</dbReference>
<dbReference type="InterPro" id="IPR003615">
    <property type="entry name" value="HNH_nuc"/>
</dbReference>
<organism evidence="2 3">
    <name type="scientific">Spirosoma arboris</name>
    <dbReference type="NCBI Taxonomy" id="2682092"/>
    <lineage>
        <taxon>Bacteria</taxon>
        <taxon>Pseudomonadati</taxon>
        <taxon>Bacteroidota</taxon>
        <taxon>Cytophagia</taxon>
        <taxon>Cytophagales</taxon>
        <taxon>Cytophagaceae</taxon>
        <taxon>Spirosoma</taxon>
    </lineage>
</organism>
<dbReference type="SUPFAM" id="SSF54060">
    <property type="entry name" value="His-Me finger endonucleases"/>
    <property type="match status" value="1"/>
</dbReference>
<dbReference type="Proteomes" id="UP000436006">
    <property type="component" value="Unassembled WGS sequence"/>
</dbReference>
<dbReference type="InterPro" id="IPR010902">
    <property type="entry name" value="NUMOD4"/>
</dbReference>
<evidence type="ECO:0000313" key="3">
    <source>
        <dbReference type="Proteomes" id="UP000436006"/>
    </source>
</evidence>
<dbReference type="Pfam" id="PF07463">
    <property type="entry name" value="NUMOD4"/>
    <property type="match status" value="1"/>
</dbReference>